<gene>
    <name evidence="1" type="ORF">FHS57_003601</name>
</gene>
<dbReference type="Proteomes" id="UP000541352">
    <property type="component" value="Unassembled WGS sequence"/>
</dbReference>
<dbReference type="InterPro" id="IPR026341">
    <property type="entry name" value="T9SS_type_B"/>
</dbReference>
<evidence type="ECO:0000313" key="1">
    <source>
        <dbReference type="EMBL" id="MBB3839592.1"/>
    </source>
</evidence>
<sequence length="744" mass="82457">MKKILLRTLWILMIVPSLSWASHIVGGEIEFYPTNQAASRFYVGLNFYFDQANGRPAAETQTVTLYFFRKSDNASMGSIELPQTTRKLISYTNPTCGALNADLRTLFIRYSSEIIINTQNFNDPRGYYIVWERCCRNSIITNILNPASTGETFYTEFPALVQNNQPYTNSTPKFGELKGDYICLNRPFTFDFSGKDADGDSLVYSLTRPWAGFANTSNPEPVARGSSTYPQVTWAAGISDQNMIPGPVPLRINRQTGILNVTADKAGLYVFAVLVEEYRKGVKIGAVRREFQFKVVDCPQNFAPTALYREAGKTAFYKEGETLTIKRDQSKCLDILITDRDPNQRLTLRTIGINFDDASVSANPLTYVTKSATDTLKAQICFEKCVESRNNQPVIVEVIVADDGCPQPLLDTLRIRVFIEGALNNNPDVVTNLANNRAAIAQGTTLNFNVIGSDKDNDELVLEARGRGFQLNQVGMTFNNATGKGTVTQPFTWVPPCNAVGQEYIVDFIVTDVACNRQVKDTVTVRLQASPLPNNKPKVSTSLTSTAVIDVPLPAADGSGSVVFDVYSDDADKADQLRLYAQGQGFNLAQYQMKFDEKTGNPRLTSRFEWKPNCADYAAMAGKEMVVHFITQDNSCGTNKNDTLAVRMRLGNLPTATNVEQNTPNVITPNGDGKNDCFFVEGISSVACGPQFEKIEIFNRWGKLVYSSIDTKFKWCAEGVPAGQYYYGLKFTNQTIKGTLAVIK</sequence>
<name>A0A7W5ZQ06_9BACT</name>
<dbReference type="RefSeq" id="WP_183976003.1">
    <property type="nucleotide sequence ID" value="NZ_JACIBY010000007.1"/>
</dbReference>
<accession>A0A7W5ZQ06</accession>
<evidence type="ECO:0000313" key="2">
    <source>
        <dbReference type="Proteomes" id="UP000541352"/>
    </source>
</evidence>
<proteinExistence type="predicted"/>
<dbReference type="AlphaFoldDB" id="A0A7W5ZQ06"/>
<organism evidence="1 2">
    <name type="scientific">Runella defluvii</name>
    <dbReference type="NCBI Taxonomy" id="370973"/>
    <lineage>
        <taxon>Bacteria</taxon>
        <taxon>Pseudomonadati</taxon>
        <taxon>Bacteroidota</taxon>
        <taxon>Cytophagia</taxon>
        <taxon>Cytophagales</taxon>
        <taxon>Spirosomataceae</taxon>
        <taxon>Runella</taxon>
    </lineage>
</organism>
<dbReference type="NCBIfam" id="TIGR04131">
    <property type="entry name" value="Bac_Flav_CTERM"/>
    <property type="match status" value="1"/>
</dbReference>
<dbReference type="EMBL" id="JACIBY010000007">
    <property type="protein sequence ID" value="MBB3839592.1"/>
    <property type="molecule type" value="Genomic_DNA"/>
</dbReference>
<reference evidence="1 2" key="1">
    <citation type="submission" date="2020-08" db="EMBL/GenBank/DDBJ databases">
        <title>Genomic Encyclopedia of Type Strains, Phase IV (KMG-IV): sequencing the most valuable type-strain genomes for metagenomic binning, comparative biology and taxonomic classification.</title>
        <authorList>
            <person name="Goeker M."/>
        </authorList>
    </citation>
    <scope>NUCLEOTIDE SEQUENCE [LARGE SCALE GENOMIC DNA]</scope>
    <source>
        <strain evidence="1 2">DSM 17976</strain>
    </source>
</reference>
<protein>
    <submittedName>
        <fullName evidence="1">Gliding motility-associated-like protein</fullName>
    </submittedName>
</protein>
<keyword evidence="2" id="KW-1185">Reference proteome</keyword>
<comment type="caution">
    <text evidence="1">The sequence shown here is derived from an EMBL/GenBank/DDBJ whole genome shotgun (WGS) entry which is preliminary data.</text>
</comment>
<dbReference type="Pfam" id="PF13585">
    <property type="entry name" value="CHU_C"/>
    <property type="match status" value="1"/>
</dbReference>